<comment type="catalytic activity">
    <reaction evidence="6">
        <text>L-lysyl-tRNA(Lys) + a 1,2-diacyl-sn-glycero-3-phospho-(1'-sn-glycerol) = a 1,2-diacyl-sn-glycero-3-phospho-1'-(3'-O-L-lysyl)-sn-glycerol + tRNA(Lys)</text>
        <dbReference type="Rhea" id="RHEA:10668"/>
        <dbReference type="Rhea" id="RHEA-COMP:9696"/>
        <dbReference type="Rhea" id="RHEA-COMP:9697"/>
        <dbReference type="ChEBI" id="CHEBI:64716"/>
        <dbReference type="ChEBI" id="CHEBI:75792"/>
        <dbReference type="ChEBI" id="CHEBI:78442"/>
        <dbReference type="ChEBI" id="CHEBI:78529"/>
        <dbReference type="EC" id="2.3.2.3"/>
    </reaction>
</comment>
<keyword evidence="6" id="KW-0443">Lipid metabolism</keyword>
<dbReference type="NCBIfam" id="TIGR00374">
    <property type="entry name" value="flippase-like domain"/>
    <property type="match status" value="1"/>
</dbReference>
<dbReference type="STRING" id="1122142.SAMN02910414_01046"/>
<keyword evidence="2" id="KW-1003">Cell membrane</keyword>
<dbReference type="EC" id="2.3.2.3" evidence="6"/>
<keyword evidence="4 6" id="KW-1133">Transmembrane helix</keyword>
<evidence type="ECO:0000313" key="8">
    <source>
        <dbReference type="Proteomes" id="UP000183918"/>
    </source>
</evidence>
<dbReference type="RefSeq" id="WP_074716774.1">
    <property type="nucleotide sequence ID" value="NZ_FNPG01000010.1"/>
</dbReference>
<evidence type="ECO:0000256" key="3">
    <source>
        <dbReference type="ARBA" id="ARBA00022692"/>
    </source>
</evidence>
<accession>A0A1H3I1D9</accession>
<dbReference type="EMBL" id="FNPG01000010">
    <property type="protein sequence ID" value="SDY21537.1"/>
    <property type="molecule type" value="Genomic_DNA"/>
</dbReference>
<dbReference type="GO" id="GO:0050071">
    <property type="term" value="F:phosphatidylglycerol lysyltransferase activity"/>
    <property type="evidence" value="ECO:0007669"/>
    <property type="project" value="UniProtKB-EC"/>
</dbReference>
<name>A0A1H3I1D9_9FIRM</name>
<evidence type="ECO:0000256" key="6">
    <source>
        <dbReference type="RuleBase" id="RU363042"/>
    </source>
</evidence>
<keyword evidence="6" id="KW-0808">Transferase</keyword>
<protein>
    <recommendedName>
        <fullName evidence="6">Phosphatidylglycerol lysyltransferase</fullName>
        <ecNumber evidence="6">2.3.2.3</ecNumber>
    </recommendedName>
    <alternativeName>
        <fullName evidence="6">Lysylphosphatidylglycerol synthase</fullName>
    </alternativeName>
</protein>
<dbReference type="GO" id="GO:0005886">
    <property type="term" value="C:plasma membrane"/>
    <property type="evidence" value="ECO:0007669"/>
    <property type="project" value="UniProtKB-SubCell"/>
</dbReference>
<comment type="similarity">
    <text evidence="6">Belongs to the LPG synthase family.</text>
</comment>
<evidence type="ECO:0000256" key="1">
    <source>
        <dbReference type="ARBA" id="ARBA00004651"/>
    </source>
</evidence>
<comment type="function">
    <text evidence="6">Catalyzes the transfer of a lysyl group from L-lysyl-tRNA(Lys) to membrane-bound phosphatidylglycerol (PG), which produces lysylphosphatidylglycerol (LPG), a major component of the bacterial membrane with a positive net charge. LPG synthesis contributes to bacterial virulence as it is involved in the resistance mechanism against cationic antimicrobial peptides (CAMP) produces by the host's immune system (defensins, cathelicidins) and by the competing microorganisms.</text>
</comment>
<dbReference type="AlphaFoldDB" id="A0A1H3I1D9"/>
<feature type="transmembrane region" description="Helical" evidence="6">
    <location>
        <begin position="78"/>
        <end position="98"/>
    </location>
</feature>
<proteinExistence type="inferred from homology"/>
<dbReference type="Pfam" id="PF03706">
    <property type="entry name" value="LPG_synthase_TM"/>
    <property type="match status" value="1"/>
</dbReference>
<keyword evidence="3 6" id="KW-0812">Transmembrane</keyword>
<dbReference type="Proteomes" id="UP000183918">
    <property type="component" value="Unassembled WGS sequence"/>
</dbReference>
<organism evidence="7 8">
    <name type="scientific">Lachnobacterium bovis DSM 14045</name>
    <dbReference type="NCBI Taxonomy" id="1122142"/>
    <lineage>
        <taxon>Bacteria</taxon>
        <taxon>Bacillati</taxon>
        <taxon>Bacillota</taxon>
        <taxon>Clostridia</taxon>
        <taxon>Lachnospirales</taxon>
        <taxon>Lachnospiraceae</taxon>
        <taxon>Lachnobacterium</taxon>
    </lineage>
</organism>
<dbReference type="PANTHER" id="PTHR37693:SF1">
    <property type="entry name" value="INTEGRAL MEMBRANE PROTEIN"/>
    <property type="match status" value="1"/>
</dbReference>
<feature type="transmembrane region" description="Helical" evidence="6">
    <location>
        <begin position="156"/>
        <end position="177"/>
    </location>
</feature>
<feature type="transmembrane region" description="Helical" evidence="6">
    <location>
        <begin position="118"/>
        <end position="144"/>
    </location>
</feature>
<reference evidence="7 8" key="1">
    <citation type="submission" date="2016-10" db="EMBL/GenBank/DDBJ databases">
        <authorList>
            <person name="de Groot N.N."/>
        </authorList>
    </citation>
    <scope>NUCLEOTIDE SEQUENCE [LARGE SCALE GENOMIC DNA]</scope>
    <source>
        <strain evidence="7 8">DSM 14045</strain>
    </source>
</reference>
<feature type="transmembrane region" description="Helical" evidence="6">
    <location>
        <begin position="231"/>
        <end position="253"/>
    </location>
</feature>
<dbReference type="PANTHER" id="PTHR37693">
    <property type="entry name" value="PHOSPHATIDYLGLYCEROL LYSYLTRANSFERASE"/>
    <property type="match status" value="1"/>
</dbReference>
<feature type="transmembrane region" description="Helical" evidence="6">
    <location>
        <begin position="265"/>
        <end position="281"/>
    </location>
</feature>
<feature type="transmembrane region" description="Helical" evidence="6">
    <location>
        <begin position="46"/>
        <end position="66"/>
    </location>
</feature>
<dbReference type="GO" id="GO:0046677">
    <property type="term" value="P:response to antibiotic"/>
    <property type="evidence" value="ECO:0007669"/>
    <property type="project" value="UniProtKB-KW"/>
</dbReference>
<feature type="transmembrane region" description="Helical" evidence="6">
    <location>
        <begin position="318"/>
        <end position="336"/>
    </location>
</feature>
<keyword evidence="8" id="KW-1185">Reference proteome</keyword>
<gene>
    <name evidence="6" type="primary">mprF</name>
    <name evidence="7" type="ORF">SAMN02910414_01046</name>
</gene>
<evidence type="ECO:0000256" key="4">
    <source>
        <dbReference type="ARBA" id="ARBA00022989"/>
    </source>
</evidence>
<keyword evidence="6" id="KW-0046">Antibiotic resistance</keyword>
<dbReference type="GO" id="GO:0006629">
    <property type="term" value="P:lipid metabolic process"/>
    <property type="evidence" value="ECO:0007669"/>
    <property type="project" value="UniProtKB-KW"/>
</dbReference>
<comment type="subcellular location">
    <subcellularLocation>
        <location evidence="1 6">Cell membrane</location>
        <topology evidence="1 6">Multi-pass membrane protein</topology>
    </subcellularLocation>
</comment>
<evidence type="ECO:0000313" key="7">
    <source>
        <dbReference type="EMBL" id="SDY21537.1"/>
    </source>
</evidence>
<sequence length="344" mass="39342">MTISKKSIFNIVFLIAVFALTLYGVFHGQDLGQIVACIRQCDIRYWIVSICFVVFFVESESVIIYYMMKRVGQDHIKFSHCILYSFVGFFFSCITPSATGGQPAQIYYMKKDKISIPIATVILMIVTITYKLVLVLLGVGVLVVRPEAVMHYLAPVIGWCYLGILLNCFCVGFMLLLVFHPTMAKRILFFGLNILFKMKFIKRKEYYEEKLRKSMEQYSEVAVFFQENSRVVFNVIIITIVQRFLLFFVTWLVYRSFGFKEHGPGIIMVLQGMISVAVDMLPLPGGMGISEQLFLQIFAPIFNSFCLPGMIVSRGLSYYTELILSAILTIVAQLTIGRRKDCKK</sequence>
<feature type="transmembrane region" description="Helical" evidence="6">
    <location>
        <begin position="7"/>
        <end position="26"/>
    </location>
</feature>
<dbReference type="OrthoDB" id="9810654at2"/>
<evidence type="ECO:0000256" key="5">
    <source>
        <dbReference type="ARBA" id="ARBA00023136"/>
    </source>
</evidence>
<evidence type="ECO:0000256" key="2">
    <source>
        <dbReference type="ARBA" id="ARBA00022475"/>
    </source>
</evidence>
<keyword evidence="5 6" id="KW-0472">Membrane</keyword>
<dbReference type="InterPro" id="IPR022791">
    <property type="entry name" value="L-PG_synthase/AglD"/>
</dbReference>